<feature type="region of interest" description="Disordered" evidence="7">
    <location>
        <begin position="124"/>
        <end position="149"/>
    </location>
</feature>
<evidence type="ECO:0000256" key="6">
    <source>
        <dbReference type="ARBA" id="ARBA00023180"/>
    </source>
</evidence>
<feature type="transmembrane region" description="Helical" evidence="8">
    <location>
        <begin position="64"/>
        <end position="83"/>
    </location>
</feature>
<proteinExistence type="inferred from homology"/>
<keyword evidence="6" id="KW-0325">Glycoprotein</keyword>
<comment type="similarity">
    <text evidence="2">Belongs to the patched family.</text>
</comment>
<keyword evidence="5 8" id="KW-0472">Membrane</keyword>
<reference evidence="10" key="1">
    <citation type="submission" date="2025-08" db="UniProtKB">
        <authorList>
            <consortium name="RefSeq"/>
        </authorList>
    </citation>
    <scope>IDENTIFICATION</scope>
</reference>
<dbReference type="Gene3D" id="1.20.1640.10">
    <property type="entry name" value="Multidrug efflux transporter AcrB transmembrane domain"/>
    <property type="match status" value="1"/>
</dbReference>
<dbReference type="GeneID" id="106812086"/>
<evidence type="ECO:0000256" key="5">
    <source>
        <dbReference type="ARBA" id="ARBA00023136"/>
    </source>
</evidence>
<keyword evidence="9" id="KW-1185">Reference proteome</keyword>
<evidence type="ECO:0000256" key="1">
    <source>
        <dbReference type="ARBA" id="ARBA00004141"/>
    </source>
</evidence>
<accession>A0ABM1EGL8</accession>
<dbReference type="RefSeq" id="XP_014671339.1">
    <property type="nucleotide sequence ID" value="XM_014815853.1"/>
</dbReference>
<evidence type="ECO:0000256" key="3">
    <source>
        <dbReference type="ARBA" id="ARBA00022692"/>
    </source>
</evidence>
<evidence type="ECO:0000256" key="8">
    <source>
        <dbReference type="SAM" id="Phobius"/>
    </source>
</evidence>
<feature type="compositionally biased region" description="Low complexity" evidence="7">
    <location>
        <begin position="140"/>
        <end position="149"/>
    </location>
</feature>
<dbReference type="PANTHER" id="PTHR46022">
    <property type="entry name" value="PROTEIN PATCHED"/>
    <property type="match status" value="1"/>
</dbReference>
<evidence type="ECO:0000313" key="9">
    <source>
        <dbReference type="Proteomes" id="UP000695022"/>
    </source>
</evidence>
<sequence length="241" mass="25699">MVMELFGLLGLMGIKMSAIPAVILITGMGLGVEFTVHVCLGFVTSIGSRNRRMRITLEHMMAPVVHGAISTLLGVLMLAFSEFDFIVRYFFYTLASLIVLGLVNGLLMLPVLLSIVGPPAELVPRDDPNKIHAPTPEPSPTTRTRQPTTHAAAAAAAAAARAFSRRAAYPRANSDISLSTITEEPMSYQSSHEIVLEPEVVVTTSYPAAAAAGGRTQGIGMTVSSNRNCSDEGFVQNLDGR</sequence>
<name>A0ABM1EGL8_PRICU</name>
<dbReference type="Proteomes" id="UP000695022">
    <property type="component" value="Unplaced"/>
</dbReference>
<comment type="subcellular location">
    <subcellularLocation>
        <location evidence="1">Membrane</location>
        <topology evidence="1">Multi-pass membrane protein</topology>
    </subcellularLocation>
</comment>
<feature type="transmembrane region" description="Helical" evidence="8">
    <location>
        <begin position="20"/>
        <end position="43"/>
    </location>
</feature>
<feature type="transmembrane region" description="Helical" evidence="8">
    <location>
        <begin position="89"/>
        <end position="116"/>
    </location>
</feature>
<protein>
    <submittedName>
        <fullName evidence="10">Protein patched homolog 1-like</fullName>
    </submittedName>
</protein>
<keyword evidence="4 8" id="KW-1133">Transmembrane helix</keyword>
<dbReference type="PANTHER" id="PTHR46022:SF1">
    <property type="entry name" value="PROTEIN PATCHED"/>
    <property type="match status" value="1"/>
</dbReference>
<gene>
    <name evidence="10" type="primary">LOC106812086</name>
</gene>
<evidence type="ECO:0000313" key="10">
    <source>
        <dbReference type="RefSeq" id="XP_014671339.1"/>
    </source>
</evidence>
<evidence type="ECO:0000256" key="7">
    <source>
        <dbReference type="SAM" id="MobiDB-lite"/>
    </source>
</evidence>
<evidence type="ECO:0000256" key="4">
    <source>
        <dbReference type="ARBA" id="ARBA00022989"/>
    </source>
</evidence>
<dbReference type="SUPFAM" id="SSF82866">
    <property type="entry name" value="Multidrug efflux transporter AcrB transmembrane domain"/>
    <property type="match status" value="1"/>
</dbReference>
<keyword evidence="3 8" id="KW-0812">Transmembrane</keyword>
<evidence type="ECO:0000256" key="2">
    <source>
        <dbReference type="ARBA" id="ARBA00005585"/>
    </source>
</evidence>
<organism evidence="9 10">
    <name type="scientific">Priapulus caudatus</name>
    <name type="common">Priapulid worm</name>
    <dbReference type="NCBI Taxonomy" id="37621"/>
    <lineage>
        <taxon>Eukaryota</taxon>
        <taxon>Metazoa</taxon>
        <taxon>Ecdysozoa</taxon>
        <taxon>Scalidophora</taxon>
        <taxon>Priapulida</taxon>
        <taxon>Priapulimorpha</taxon>
        <taxon>Priapulimorphida</taxon>
        <taxon>Priapulidae</taxon>
        <taxon>Priapulus</taxon>
    </lineage>
</organism>